<reference evidence="1" key="1">
    <citation type="submission" date="2010-12" db="EMBL/GenBank/DDBJ databases">
        <title>Complete sequence of Bacillus cellulosilyticus DSM 2522.</title>
        <authorList>
            <consortium name="US DOE Joint Genome Institute"/>
            <person name="Lucas S."/>
            <person name="Copeland A."/>
            <person name="Lapidus A."/>
            <person name="Cheng J.-F."/>
            <person name="Bruce D."/>
            <person name="Goodwin L."/>
            <person name="Pitluck S."/>
            <person name="Chertkov O."/>
            <person name="Detter J.C."/>
            <person name="Han C."/>
            <person name="Tapia R."/>
            <person name="Land M."/>
            <person name="Hauser L."/>
            <person name="Jeffries C."/>
            <person name="Kyrpides N."/>
            <person name="Ivanova N."/>
            <person name="Mikhailova N."/>
            <person name="Brumm P."/>
            <person name="Mead D."/>
            <person name="Woyke T."/>
        </authorList>
    </citation>
    <scope>NUCLEOTIDE SEQUENCE [LARGE SCALE GENOMIC DNA]</scope>
    <source>
        <strain evidence="1">DSM 2522</strain>
    </source>
</reference>
<dbReference type="Proteomes" id="UP000001401">
    <property type="component" value="Chromosome"/>
</dbReference>
<accession>E6TTC4</accession>
<evidence type="ECO:0000313" key="2">
    <source>
        <dbReference type="Proteomes" id="UP000001401"/>
    </source>
</evidence>
<evidence type="ECO:0000313" key="1">
    <source>
        <dbReference type="EMBL" id="ADU28464.1"/>
    </source>
</evidence>
<dbReference type="eggNOG" id="ENOG502ZMFW">
    <property type="taxonomic scope" value="Bacteria"/>
</dbReference>
<gene>
    <name evidence="1" type="ordered locus">Bcell_0175</name>
</gene>
<dbReference type="HOGENOM" id="CLU_041255_0_0_9"/>
<sequence length="373" mass="43947">MDYSHIYHFIASEGGVTNIEKKYILYYDETNNPRTFRLTDDGFNVNEHEFFILGGIGFEPDKTASDDDIDELFSEFQLQGNTSEVKFKHIRHNAQDFLSLLSKPRVTTLIEWLYEKQYPIHYSYVDNFYYTIVDIVDSMNESWFGGPDLNREVKNRLYSLIKDNHDWFVSLLIELDYPNIKNHKMFVEKLVDWIWSVNIGDDFYLEYLRQSLKSYRDKQLVFLEDNDDRIAITDYSTFYANLIVTYPNADHIFDHELSVEELLNANPIELSGHKGINYKFVDSKDERLVQVSDLIVGVLRYWMAFLESVVNIQNLSEILNGLSEIQKVKMKKFQEVLLHSLDISTGFKHGIGSNEFELKVSFFLEFDFTFQSQ</sequence>
<dbReference type="AlphaFoldDB" id="E6TTC4"/>
<evidence type="ECO:0008006" key="3">
    <source>
        <dbReference type="Google" id="ProtNLM"/>
    </source>
</evidence>
<dbReference type="EMBL" id="CP002394">
    <property type="protein sequence ID" value="ADU28464.1"/>
    <property type="molecule type" value="Genomic_DNA"/>
</dbReference>
<dbReference type="OrthoDB" id="7541663at2"/>
<organism evidence="1 2">
    <name type="scientific">Evansella cellulosilytica (strain ATCC 21833 / DSM 2522 / FERM P-1141 / JCM 9156 / N-4)</name>
    <name type="common">Bacillus cellulosilyticus</name>
    <dbReference type="NCBI Taxonomy" id="649639"/>
    <lineage>
        <taxon>Bacteria</taxon>
        <taxon>Bacillati</taxon>
        <taxon>Bacillota</taxon>
        <taxon>Bacilli</taxon>
        <taxon>Bacillales</taxon>
        <taxon>Bacillaceae</taxon>
        <taxon>Evansella</taxon>
    </lineage>
</organism>
<proteinExistence type="predicted"/>
<dbReference type="Pfam" id="PF12686">
    <property type="entry name" value="DUF3800"/>
    <property type="match status" value="1"/>
</dbReference>
<keyword evidence="2" id="KW-1185">Reference proteome</keyword>
<name>E6TTC4_EVAC2</name>
<dbReference type="InterPro" id="IPR024524">
    <property type="entry name" value="DUF3800"/>
</dbReference>
<dbReference type="STRING" id="649639.Bcell_0175"/>
<dbReference type="KEGG" id="bco:Bcell_0175"/>
<dbReference type="RefSeq" id="WP_013486805.1">
    <property type="nucleotide sequence ID" value="NC_014829.1"/>
</dbReference>
<protein>
    <recommendedName>
        <fullName evidence="3">DUF3800 domain-containing protein</fullName>
    </recommendedName>
</protein>